<dbReference type="OrthoDB" id="3264110at2"/>
<reference evidence="3 4" key="1">
    <citation type="submission" date="2019-07" db="EMBL/GenBank/DDBJ databases">
        <title>Cryptosporangium phraense sp. nov., isolated from plant litter.</title>
        <authorList>
            <person name="Suriyachadkun C."/>
        </authorList>
    </citation>
    <scope>NUCLEOTIDE SEQUENCE [LARGE SCALE GENOMIC DNA]</scope>
    <source>
        <strain evidence="3 4">A-T 5661</strain>
    </source>
</reference>
<feature type="region of interest" description="Disordered" evidence="1">
    <location>
        <begin position="348"/>
        <end position="751"/>
    </location>
</feature>
<feature type="transmembrane region" description="Helical" evidence="2">
    <location>
        <begin position="945"/>
        <end position="966"/>
    </location>
</feature>
<keyword evidence="2" id="KW-0472">Membrane</keyword>
<feature type="transmembrane region" description="Helical" evidence="2">
    <location>
        <begin position="998"/>
        <end position="1016"/>
    </location>
</feature>
<protein>
    <submittedName>
        <fullName evidence="3">Uncharacterized protein</fullName>
    </submittedName>
</protein>
<evidence type="ECO:0000313" key="4">
    <source>
        <dbReference type="Proteomes" id="UP000317982"/>
    </source>
</evidence>
<feature type="compositionally biased region" description="Basic and acidic residues" evidence="1">
    <location>
        <begin position="586"/>
        <end position="596"/>
    </location>
</feature>
<feature type="region of interest" description="Disordered" evidence="1">
    <location>
        <begin position="1169"/>
        <end position="1228"/>
    </location>
</feature>
<feature type="compositionally biased region" description="Basic and acidic residues" evidence="1">
    <location>
        <begin position="699"/>
        <end position="716"/>
    </location>
</feature>
<feature type="transmembrane region" description="Helical" evidence="2">
    <location>
        <begin position="875"/>
        <end position="894"/>
    </location>
</feature>
<feature type="transmembrane region" description="Helical" evidence="2">
    <location>
        <begin position="1114"/>
        <end position="1134"/>
    </location>
</feature>
<dbReference type="SUPFAM" id="SSF53649">
    <property type="entry name" value="Alkaline phosphatase-like"/>
    <property type="match status" value="1"/>
</dbReference>
<dbReference type="EMBL" id="VIRS01000053">
    <property type="protein sequence ID" value="TQS39884.1"/>
    <property type="molecule type" value="Genomic_DNA"/>
</dbReference>
<accession>A0A545AEY9</accession>
<dbReference type="Proteomes" id="UP000317982">
    <property type="component" value="Unassembled WGS sequence"/>
</dbReference>
<feature type="compositionally biased region" description="Basic and acidic residues" evidence="1">
    <location>
        <begin position="736"/>
        <end position="751"/>
    </location>
</feature>
<sequence length="1228" mass="123813">MVLAVLGPAAPAGATPADETIRANAVVVVGVAGLEWTDVTADRTPTLAKLASRGSVGTLSVRAAPAVTCAGEGWLTLGAGRSSAIIDPSDIDTGAGCGPRTAPPVTVTKNGASVAGWDELAAINRNLRFGARPGLLGTRLNCTGAVGTGGALAAADSSGNVDVYRPTLPDDPGPLLRACPFTAVDLGILPDSGSYGDRRATALRQLDTALAQIDATRPTNSTLLVVGVADTDATDGRLHVAIADGPGFDGGWLRSPSTGRTPYLQLVDVAPTVLAALNLPVPDDIAGRPVFQSSEHRPQGFDATRTALVDAGTAAVARKHLVGSFLAGFVVLFAVVIGLAAAVLRRRPTPAVEDWPGAAEDAAAERPDAGAGRRPGSPDRSPTDRSPTDRSPADRSPADRSPADRSPADRSPAAEDRFSIDADRFAAAADRLPPDGERWPGAVDSVPADAARPSPAEDRFPAAADRFPAAEDRLSAGGDRLPSAMDRRLDGADRAPAAADVRLHGADGAPAAADGRLDGADGAPAAADGRLDGADGAPAAVDRFAAVVDRSSADEDGRSDGVDRASPDGGRLPAAADRFPSAVDRFSAEEDGRSDGGDSASAGEGRLSAGADRFPAGEGRRSAGVGRFSAAADRRPVVEVRLPDVEDGLSAAAAERPGAATADRALTAADRLPADTDGLPADADRLADAEDGLPAERPSAAEDRLPADRLPADADRLSAAGRSAASGNRLPADRPPAAEDRLPADRSPADVDRLSAADRLAAAGGRLTAADRPSNAADRLPADRLAAAGDRLPAADRPPAVADGSPAIDRLSAVDRLATAAGRGGGSGAPGAYPAERFGGVWPGRLSVAVTALGAFPVATFLANLVPWWRADPPAPALAGAILGAMAIVTGIAITPPWGRSASGRMATVSAITVVVLLADVMSGARLQLNSLLGYTALEAGRFVGFGNVAFAVLGASALLLAAALATGRKSRSAVAVALAVAVPVIVVEGSPGWGTDVGGILTLVPAFGVLALLVAGRKITTGKAAAVLGAGAALVATLAIADYLRPEEDRTHFGRFVATVLDGEGLATVDRKVRANLDLLFAGPHTITAAVLLVIAAVGVFRPPAGLRAAYVAHPGLRTGLRVVVVLGLVGFAVNDSGIAIPLNAALVALPAAVAAWLRPAPSARFGGTVHDLDGHTDTNEAGVGVEKETDRETQDSNRVTTAGETDGGKPADTPARSAEATADVLP</sequence>
<gene>
    <name evidence="3" type="ORF">FL583_37715</name>
</gene>
<dbReference type="AlphaFoldDB" id="A0A545AEY9"/>
<dbReference type="RefSeq" id="WP_142709713.1">
    <property type="nucleotide sequence ID" value="NZ_VIRS01000053.1"/>
</dbReference>
<feature type="compositionally biased region" description="Low complexity" evidence="1">
    <location>
        <begin position="597"/>
        <end position="606"/>
    </location>
</feature>
<feature type="compositionally biased region" description="Basic and acidic residues" evidence="1">
    <location>
        <begin position="551"/>
        <end position="566"/>
    </location>
</feature>
<feature type="transmembrane region" description="Helical" evidence="2">
    <location>
        <begin position="321"/>
        <end position="344"/>
    </location>
</feature>
<comment type="caution">
    <text evidence="3">The sequence shown here is derived from an EMBL/GenBank/DDBJ whole genome shotgun (WGS) entry which is preliminary data.</text>
</comment>
<keyword evidence="2" id="KW-0812">Transmembrane</keyword>
<feature type="compositionally biased region" description="Low complexity" evidence="1">
    <location>
        <begin position="651"/>
        <end position="677"/>
    </location>
</feature>
<feature type="transmembrane region" description="Helical" evidence="2">
    <location>
        <begin position="846"/>
        <end position="869"/>
    </location>
</feature>
<feature type="compositionally biased region" description="Low complexity" evidence="1">
    <location>
        <begin position="717"/>
        <end position="730"/>
    </location>
</feature>
<keyword evidence="4" id="KW-1185">Reference proteome</keyword>
<dbReference type="InterPro" id="IPR017850">
    <property type="entry name" value="Alkaline_phosphatase_core_sf"/>
</dbReference>
<feature type="compositionally biased region" description="Basic and acidic residues" evidence="1">
    <location>
        <begin position="381"/>
        <end position="424"/>
    </location>
</feature>
<organism evidence="3 4">
    <name type="scientific">Cryptosporangium phraense</name>
    <dbReference type="NCBI Taxonomy" id="2593070"/>
    <lineage>
        <taxon>Bacteria</taxon>
        <taxon>Bacillati</taxon>
        <taxon>Actinomycetota</taxon>
        <taxon>Actinomycetes</taxon>
        <taxon>Cryptosporangiales</taxon>
        <taxon>Cryptosporangiaceae</taxon>
        <taxon>Cryptosporangium</taxon>
    </lineage>
</organism>
<feature type="compositionally biased region" description="Basic and acidic residues" evidence="1">
    <location>
        <begin position="1187"/>
        <end position="1197"/>
    </location>
</feature>
<feature type="compositionally biased region" description="Low complexity" evidence="1">
    <location>
        <begin position="506"/>
        <end position="549"/>
    </location>
</feature>
<evidence type="ECO:0000313" key="3">
    <source>
        <dbReference type="EMBL" id="TQS39884.1"/>
    </source>
</evidence>
<proteinExistence type="predicted"/>
<feature type="transmembrane region" description="Helical" evidence="2">
    <location>
        <begin position="1025"/>
        <end position="1045"/>
    </location>
</feature>
<dbReference type="InParanoid" id="A0A545AEY9"/>
<feature type="transmembrane region" description="Helical" evidence="2">
    <location>
        <begin position="906"/>
        <end position="925"/>
    </location>
</feature>
<feature type="transmembrane region" description="Helical" evidence="2">
    <location>
        <begin position="1080"/>
        <end position="1102"/>
    </location>
</feature>
<evidence type="ECO:0000256" key="1">
    <source>
        <dbReference type="SAM" id="MobiDB-lite"/>
    </source>
</evidence>
<feature type="compositionally biased region" description="Basic and acidic residues" evidence="1">
    <location>
        <begin position="632"/>
        <end position="644"/>
    </location>
</feature>
<evidence type="ECO:0000256" key="2">
    <source>
        <dbReference type="SAM" id="Phobius"/>
    </source>
</evidence>
<name>A0A545AEY9_9ACTN</name>
<keyword evidence="2" id="KW-1133">Transmembrane helix</keyword>
<feature type="transmembrane region" description="Helical" evidence="2">
    <location>
        <begin position="973"/>
        <end position="992"/>
    </location>
</feature>